<dbReference type="EMBL" id="BARW01002229">
    <property type="protein sequence ID" value="GAI69221.1"/>
    <property type="molecule type" value="Genomic_DNA"/>
</dbReference>
<protein>
    <submittedName>
        <fullName evidence="2">Uncharacterized protein</fullName>
    </submittedName>
</protein>
<organism evidence="2">
    <name type="scientific">marine sediment metagenome</name>
    <dbReference type="NCBI Taxonomy" id="412755"/>
    <lineage>
        <taxon>unclassified sequences</taxon>
        <taxon>metagenomes</taxon>
        <taxon>ecological metagenomes</taxon>
    </lineage>
</organism>
<accession>X1RQF4</accession>
<proteinExistence type="predicted"/>
<name>X1RQF4_9ZZZZ</name>
<dbReference type="AlphaFoldDB" id="X1RQF4"/>
<feature type="compositionally biased region" description="Pro residues" evidence="1">
    <location>
        <begin position="1"/>
        <end position="18"/>
    </location>
</feature>
<evidence type="ECO:0000313" key="2">
    <source>
        <dbReference type="EMBL" id="GAI69221.1"/>
    </source>
</evidence>
<reference evidence="2" key="1">
    <citation type="journal article" date="2014" name="Front. Microbiol.">
        <title>High frequency of phylogenetically diverse reductive dehalogenase-homologous genes in deep subseafloor sedimentary metagenomes.</title>
        <authorList>
            <person name="Kawai M."/>
            <person name="Futagami T."/>
            <person name="Toyoda A."/>
            <person name="Takaki Y."/>
            <person name="Nishi S."/>
            <person name="Hori S."/>
            <person name="Arai W."/>
            <person name="Tsubouchi T."/>
            <person name="Morono Y."/>
            <person name="Uchiyama I."/>
            <person name="Ito T."/>
            <person name="Fujiyama A."/>
            <person name="Inagaki F."/>
            <person name="Takami H."/>
        </authorList>
    </citation>
    <scope>NUCLEOTIDE SEQUENCE</scope>
    <source>
        <strain evidence="2">Expedition CK06-06</strain>
    </source>
</reference>
<evidence type="ECO:0000256" key="1">
    <source>
        <dbReference type="SAM" id="MobiDB-lite"/>
    </source>
</evidence>
<gene>
    <name evidence="2" type="ORF">S12H4_06369</name>
</gene>
<sequence>MSPRPPFPKFPPVPPSPIKPLREALRQGRQGVEKAGGDIRSIAEDMRGATMTAPQTAIKAPPEQKMTPTTQEPPYIALEKQKMTESGTACLPCSRDHFLTASSSLSEGIRFAREKGIKDHEVMRRIRIALQELDIMERIDLAPEETTKLKGAEKELANWSLQQSRDLRHAITAIKDVETMEQAAAKASQVTEEFMDRLWGIPEEECETCGEIRESIKEFIEKRKREKAGV</sequence>
<comment type="caution">
    <text evidence="2">The sequence shown here is derived from an EMBL/GenBank/DDBJ whole genome shotgun (WGS) entry which is preliminary data.</text>
</comment>
<feature type="region of interest" description="Disordered" evidence="1">
    <location>
        <begin position="1"/>
        <end position="20"/>
    </location>
</feature>